<evidence type="ECO:0000256" key="2">
    <source>
        <dbReference type="ARBA" id="ARBA00023445"/>
    </source>
</evidence>
<feature type="non-terminal residue" evidence="4">
    <location>
        <position position="1"/>
    </location>
</feature>
<gene>
    <name evidence="4" type="ORF">BDN70DRAFT_816216</name>
</gene>
<dbReference type="GO" id="GO:0016616">
    <property type="term" value="F:oxidoreductase activity, acting on the CH-OH group of donors, NAD or NADP as acceptor"/>
    <property type="evidence" value="ECO:0007669"/>
    <property type="project" value="TreeGrafter"/>
</dbReference>
<dbReference type="OrthoDB" id="2735536at2759"/>
<accession>A0A9P5YUG5</accession>
<dbReference type="SUPFAM" id="SSF51735">
    <property type="entry name" value="NAD(P)-binding Rossmann-fold domains"/>
    <property type="match status" value="1"/>
</dbReference>
<dbReference type="InterPro" id="IPR001509">
    <property type="entry name" value="Epimerase_deHydtase"/>
</dbReference>
<feature type="domain" description="NAD-dependent epimerase/dehydratase" evidence="3">
    <location>
        <begin position="1"/>
        <end position="250"/>
    </location>
</feature>
<evidence type="ECO:0000313" key="5">
    <source>
        <dbReference type="Proteomes" id="UP000807469"/>
    </source>
</evidence>
<dbReference type="PANTHER" id="PTHR10366">
    <property type="entry name" value="NAD DEPENDENT EPIMERASE/DEHYDRATASE"/>
    <property type="match status" value="1"/>
</dbReference>
<keyword evidence="5" id="KW-1185">Reference proteome</keyword>
<dbReference type="InterPro" id="IPR050425">
    <property type="entry name" value="NAD(P)_dehydrat-like"/>
</dbReference>
<dbReference type="Proteomes" id="UP000807469">
    <property type="component" value="Unassembled WGS sequence"/>
</dbReference>
<protein>
    <submittedName>
        <fullName evidence="4">NAD(P)-binding protein</fullName>
    </submittedName>
</protein>
<dbReference type="AlphaFoldDB" id="A0A9P5YUG5"/>
<dbReference type="Pfam" id="PF01370">
    <property type="entry name" value="Epimerase"/>
    <property type="match status" value="1"/>
</dbReference>
<reference evidence="4" key="1">
    <citation type="submission" date="2020-11" db="EMBL/GenBank/DDBJ databases">
        <authorList>
            <consortium name="DOE Joint Genome Institute"/>
            <person name="Ahrendt S."/>
            <person name="Riley R."/>
            <person name="Andreopoulos W."/>
            <person name="Labutti K."/>
            <person name="Pangilinan J."/>
            <person name="Ruiz-Duenas F.J."/>
            <person name="Barrasa J.M."/>
            <person name="Sanchez-Garcia M."/>
            <person name="Camarero S."/>
            <person name="Miyauchi S."/>
            <person name="Serrano A."/>
            <person name="Linde D."/>
            <person name="Babiker R."/>
            <person name="Drula E."/>
            <person name="Ayuso-Fernandez I."/>
            <person name="Pacheco R."/>
            <person name="Padilla G."/>
            <person name="Ferreira P."/>
            <person name="Barriuso J."/>
            <person name="Kellner H."/>
            <person name="Castanera R."/>
            <person name="Alfaro M."/>
            <person name="Ramirez L."/>
            <person name="Pisabarro A.G."/>
            <person name="Kuo A."/>
            <person name="Tritt A."/>
            <person name="Lipzen A."/>
            <person name="He G."/>
            <person name="Yan M."/>
            <person name="Ng V."/>
            <person name="Cullen D."/>
            <person name="Martin F."/>
            <person name="Rosso M.-N."/>
            <person name="Henrissat B."/>
            <person name="Hibbett D."/>
            <person name="Martinez A.T."/>
            <person name="Grigoriev I.V."/>
        </authorList>
    </citation>
    <scope>NUCLEOTIDE SEQUENCE</scope>
    <source>
        <strain evidence="4">CIRM-BRFM 674</strain>
    </source>
</reference>
<comment type="similarity">
    <text evidence="2">Belongs to the NAD(P)-dependent epimerase/dehydratase family. Dihydroflavonol-4-reductase subfamily.</text>
</comment>
<evidence type="ECO:0000313" key="4">
    <source>
        <dbReference type="EMBL" id="KAF9474121.1"/>
    </source>
</evidence>
<dbReference type="PANTHER" id="PTHR10366:SF562">
    <property type="entry name" value="ALDEHYDE REDUCTASE II (AFU_ORTHOLOGUE AFUA_1G11360)"/>
    <property type="match status" value="1"/>
</dbReference>
<keyword evidence="1" id="KW-0560">Oxidoreductase</keyword>
<evidence type="ECO:0000259" key="3">
    <source>
        <dbReference type="Pfam" id="PF01370"/>
    </source>
</evidence>
<sequence>ITGVNGFIAGHVVEQLLGRGYRVRGCVAPRGAKYRTLVDTIKKPGLDFVQIDDVATGNFTEALKGVDAVLHTACPLAGRKGLDDTFFTAIEGTLNVVQQAQKVGIKKIIATSSFGALISPSFEKVFGGFNIDESDWNDVTEDEFEKNKENPYYIYFCAKSKMERALLDFGKEHPDIDIITIVPGYVHGPYARTFPLPTSASTLGTNETIYELLQGKPAPPAPNWLVDVRDVAKGHILALEAPDLPADKRRFIVNAGTYTWKLAAEYLFKSREVLRNRLIPIEDIPPLPAPSSNLDNTRAREYLGLDSYISHEKMFDDAVDDLLMLEKMWATSSQNLN</sequence>
<comment type="caution">
    <text evidence="4">The sequence shown here is derived from an EMBL/GenBank/DDBJ whole genome shotgun (WGS) entry which is preliminary data.</text>
</comment>
<proteinExistence type="inferred from homology"/>
<dbReference type="InterPro" id="IPR036291">
    <property type="entry name" value="NAD(P)-bd_dom_sf"/>
</dbReference>
<name>A0A9P5YUG5_9AGAR</name>
<evidence type="ECO:0000256" key="1">
    <source>
        <dbReference type="ARBA" id="ARBA00023002"/>
    </source>
</evidence>
<dbReference type="EMBL" id="MU155396">
    <property type="protein sequence ID" value="KAF9474121.1"/>
    <property type="molecule type" value="Genomic_DNA"/>
</dbReference>
<organism evidence="4 5">
    <name type="scientific">Pholiota conissans</name>
    <dbReference type="NCBI Taxonomy" id="109636"/>
    <lineage>
        <taxon>Eukaryota</taxon>
        <taxon>Fungi</taxon>
        <taxon>Dikarya</taxon>
        <taxon>Basidiomycota</taxon>
        <taxon>Agaricomycotina</taxon>
        <taxon>Agaricomycetes</taxon>
        <taxon>Agaricomycetidae</taxon>
        <taxon>Agaricales</taxon>
        <taxon>Agaricineae</taxon>
        <taxon>Strophariaceae</taxon>
        <taxon>Pholiota</taxon>
    </lineage>
</organism>
<dbReference type="Gene3D" id="3.40.50.720">
    <property type="entry name" value="NAD(P)-binding Rossmann-like Domain"/>
    <property type="match status" value="1"/>
</dbReference>